<name>E5AES6_LEPMJ</name>
<dbReference type="HOGENOM" id="CLU_3143409_0_0_1"/>
<proteinExistence type="predicted"/>
<accession>E5AES6</accession>
<sequence>MQVSLELPHLPESRYITFQMPCSPTSSDDAVKWTPLCIVKFDSLDVSYE</sequence>
<evidence type="ECO:0000313" key="1">
    <source>
        <dbReference type="EMBL" id="CBY01715.1"/>
    </source>
</evidence>
<dbReference type="EMBL" id="FP929139">
    <property type="protein sequence ID" value="CBY01715.1"/>
    <property type="molecule type" value="Genomic_DNA"/>
</dbReference>
<evidence type="ECO:0000313" key="2">
    <source>
        <dbReference type="Proteomes" id="UP000002668"/>
    </source>
</evidence>
<dbReference type="InParanoid" id="E5AES6"/>
<gene>
    <name evidence="1" type="ORF">LEMA_uP005020.1</name>
</gene>
<dbReference type="VEuPathDB" id="FungiDB:LEMA_uP005020.1"/>
<protein>
    <submittedName>
        <fullName evidence="1">Predicted protein</fullName>
    </submittedName>
</protein>
<reference evidence="2" key="1">
    <citation type="journal article" date="2011" name="Nat. Commun.">
        <title>Effector diversification within compartments of the Leptosphaeria maculans genome affected by Repeat-Induced Point mutations.</title>
        <authorList>
            <person name="Rouxel T."/>
            <person name="Grandaubert J."/>
            <person name="Hane J.K."/>
            <person name="Hoede C."/>
            <person name="van de Wouw A.P."/>
            <person name="Couloux A."/>
            <person name="Dominguez V."/>
            <person name="Anthouard V."/>
            <person name="Bally P."/>
            <person name="Bourras S."/>
            <person name="Cozijnsen A.J."/>
            <person name="Ciuffetti L.M."/>
            <person name="Degrave A."/>
            <person name="Dilmaghani A."/>
            <person name="Duret L."/>
            <person name="Fudal I."/>
            <person name="Goodwin S.B."/>
            <person name="Gout L."/>
            <person name="Glaser N."/>
            <person name="Linglin J."/>
            <person name="Kema G.H.J."/>
            <person name="Lapalu N."/>
            <person name="Lawrence C.B."/>
            <person name="May K."/>
            <person name="Meyer M."/>
            <person name="Ollivier B."/>
            <person name="Poulain J."/>
            <person name="Schoch C.L."/>
            <person name="Simon A."/>
            <person name="Spatafora J.W."/>
            <person name="Stachowiak A."/>
            <person name="Turgeon B.G."/>
            <person name="Tyler B.M."/>
            <person name="Vincent D."/>
            <person name="Weissenbach J."/>
            <person name="Amselem J."/>
            <person name="Quesneville H."/>
            <person name="Oliver R.P."/>
            <person name="Wincker P."/>
            <person name="Balesdent M.-H."/>
            <person name="Howlett B.J."/>
        </authorList>
    </citation>
    <scope>NUCLEOTIDE SEQUENCE [LARGE SCALE GENOMIC DNA]</scope>
    <source>
        <strain evidence="2">JN3 / isolate v23.1.3 / race Av1-4-5-6-7-8</strain>
    </source>
</reference>
<keyword evidence="2" id="KW-1185">Reference proteome</keyword>
<organism evidence="1 2">
    <name type="scientific">Leptosphaeria maculans (strain JN3 / isolate v23.1.3 / race Av1-4-5-6-7-8)</name>
    <name type="common">Blackleg fungus</name>
    <name type="synonym">Phoma lingam</name>
    <dbReference type="NCBI Taxonomy" id="985895"/>
    <lineage>
        <taxon>Eukaryota</taxon>
        <taxon>Fungi</taxon>
        <taxon>Dikarya</taxon>
        <taxon>Ascomycota</taxon>
        <taxon>Pezizomycotina</taxon>
        <taxon>Dothideomycetes</taxon>
        <taxon>Pleosporomycetidae</taxon>
        <taxon>Pleosporales</taxon>
        <taxon>Pleosporineae</taxon>
        <taxon>Leptosphaeriaceae</taxon>
        <taxon>Plenodomus</taxon>
        <taxon>Plenodomus lingam/Leptosphaeria maculans species complex</taxon>
    </lineage>
</organism>
<dbReference type="Proteomes" id="UP000002668">
    <property type="component" value="Genome"/>
</dbReference>
<dbReference type="AlphaFoldDB" id="E5AES6"/>